<evidence type="ECO:0000313" key="2">
    <source>
        <dbReference type="EMBL" id="GMH15521.1"/>
    </source>
</evidence>
<dbReference type="AlphaFoldDB" id="A0AAD3SRW2"/>
<feature type="region of interest" description="Disordered" evidence="1">
    <location>
        <begin position="73"/>
        <end position="121"/>
    </location>
</feature>
<reference evidence="2" key="1">
    <citation type="submission" date="2023-05" db="EMBL/GenBank/DDBJ databases">
        <title>Nepenthes gracilis genome sequencing.</title>
        <authorList>
            <person name="Fukushima K."/>
        </authorList>
    </citation>
    <scope>NUCLEOTIDE SEQUENCE</scope>
    <source>
        <strain evidence="2">SING2019-196</strain>
    </source>
</reference>
<evidence type="ECO:0000313" key="3">
    <source>
        <dbReference type="Proteomes" id="UP001279734"/>
    </source>
</evidence>
<evidence type="ECO:0000256" key="1">
    <source>
        <dbReference type="SAM" id="MobiDB-lite"/>
    </source>
</evidence>
<accession>A0AAD3SRW2</accession>
<name>A0AAD3SRW2_NEPGR</name>
<feature type="compositionally biased region" description="Polar residues" evidence="1">
    <location>
        <begin position="84"/>
        <end position="101"/>
    </location>
</feature>
<gene>
    <name evidence="2" type="ORF">Nepgr_017362</name>
</gene>
<dbReference type="EMBL" id="BSYO01000015">
    <property type="protein sequence ID" value="GMH15521.1"/>
    <property type="molecule type" value="Genomic_DNA"/>
</dbReference>
<dbReference type="Proteomes" id="UP001279734">
    <property type="component" value="Unassembled WGS sequence"/>
</dbReference>
<comment type="caution">
    <text evidence="2">The sequence shown here is derived from an EMBL/GenBank/DDBJ whole genome shotgun (WGS) entry which is preliminary data.</text>
</comment>
<sequence length="121" mass="13532">MIDRISSNPIDMLHKWHTSACQRVCSNTRIRTQAELLLGYTGAFSTSPCCHLQLMEVHCSVGIPSSFLHQQQANHLKLPRGRHSQSTNQNKPAGTTVNPHQIRSAAPRSLNHTRPFIPSKD</sequence>
<protein>
    <submittedName>
        <fullName evidence="2">Uncharacterized protein</fullName>
    </submittedName>
</protein>
<organism evidence="2 3">
    <name type="scientific">Nepenthes gracilis</name>
    <name type="common">Slender pitcher plant</name>
    <dbReference type="NCBI Taxonomy" id="150966"/>
    <lineage>
        <taxon>Eukaryota</taxon>
        <taxon>Viridiplantae</taxon>
        <taxon>Streptophyta</taxon>
        <taxon>Embryophyta</taxon>
        <taxon>Tracheophyta</taxon>
        <taxon>Spermatophyta</taxon>
        <taxon>Magnoliopsida</taxon>
        <taxon>eudicotyledons</taxon>
        <taxon>Gunneridae</taxon>
        <taxon>Pentapetalae</taxon>
        <taxon>Caryophyllales</taxon>
        <taxon>Nepenthaceae</taxon>
        <taxon>Nepenthes</taxon>
    </lineage>
</organism>
<proteinExistence type="predicted"/>
<keyword evidence="3" id="KW-1185">Reference proteome</keyword>